<reference evidence="1 2" key="1">
    <citation type="submission" date="2019-12" db="EMBL/GenBank/DDBJ databases">
        <title>Neisseriaceae gen. nov. sp. Genome sequencing and assembly.</title>
        <authorList>
            <person name="Liu Z."/>
            <person name="Li A."/>
        </authorList>
    </citation>
    <scope>NUCLEOTIDE SEQUENCE [LARGE SCALE GENOMIC DNA]</scope>
    <source>
        <strain evidence="1 2">B2N2-7</strain>
    </source>
</reference>
<dbReference type="Pfam" id="PF07103">
    <property type="entry name" value="DUF1365"/>
    <property type="match status" value="1"/>
</dbReference>
<dbReference type="Proteomes" id="UP000467214">
    <property type="component" value="Unassembled WGS sequence"/>
</dbReference>
<dbReference type="AlphaFoldDB" id="A0A845BM62"/>
<gene>
    <name evidence="1" type="ORF">GQF02_04780</name>
</gene>
<dbReference type="InterPro" id="IPR010775">
    <property type="entry name" value="DUF1365"/>
</dbReference>
<accession>A0A845BM62</accession>
<organism evidence="1 2">
    <name type="scientific">Craterilacuibacter sinensis</name>
    <dbReference type="NCBI Taxonomy" id="2686017"/>
    <lineage>
        <taxon>Bacteria</taxon>
        <taxon>Pseudomonadati</taxon>
        <taxon>Pseudomonadota</taxon>
        <taxon>Betaproteobacteria</taxon>
        <taxon>Neisseriales</taxon>
        <taxon>Neisseriaceae</taxon>
        <taxon>Craterilacuibacter</taxon>
    </lineage>
</organism>
<dbReference type="PANTHER" id="PTHR33973:SF4">
    <property type="entry name" value="OS07G0153300 PROTEIN"/>
    <property type="match status" value="1"/>
</dbReference>
<proteinExistence type="predicted"/>
<dbReference type="PANTHER" id="PTHR33973">
    <property type="entry name" value="OS07G0153300 PROTEIN"/>
    <property type="match status" value="1"/>
</dbReference>
<evidence type="ECO:0000313" key="1">
    <source>
        <dbReference type="EMBL" id="MXR36288.1"/>
    </source>
</evidence>
<comment type="caution">
    <text evidence="1">The sequence shown here is derived from an EMBL/GenBank/DDBJ whole genome shotgun (WGS) entry which is preliminary data.</text>
</comment>
<sequence>MKALAQLFVGHVWHGRTAPVAHSFRYPHAWLALSLPECDVERLPLAPGIAWQRKRHGPRDGSPLFPWLCARLAEHDIHDVARIRLHTLPSVLGYVFNPASFYLAEDTQGRLLAAWVEVNNTFGAHHDYCLPAPATPSASALYGRATKALQVSPFYRIEGQYDFRFLQTGQQHFSVRIDYSPQEAPPSFCALLSGEARPASAANWLRIALACSSLTFAVWLRIHWQAFRLWRKGVPFIGKDGHRPPQPHEE</sequence>
<protein>
    <submittedName>
        <fullName evidence="1">DUF1365 family protein</fullName>
    </submittedName>
</protein>
<evidence type="ECO:0000313" key="2">
    <source>
        <dbReference type="Proteomes" id="UP000467214"/>
    </source>
</evidence>
<dbReference type="RefSeq" id="WP_160795236.1">
    <property type="nucleotide sequence ID" value="NZ_WSSB01000003.1"/>
</dbReference>
<dbReference type="EMBL" id="WSSB01000003">
    <property type="protein sequence ID" value="MXR36288.1"/>
    <property type="molecule type" value="Genomic_DNA"/>
</dbReference>
<name>A0A845BM62_9NEIS</name>
<keyword evidence="2" id="KW-1185">Reference proteome</keyword>